<dbReference type="PANTHER" id="PTHR34475">
    <property type="match status" value="1"/>
</dbReference>
<dbReference type="AlphaFoldDB" id="A0A0N9ZD47"/>
<keyword evidence="1" id="KW-0472">Membrane</keyword>
<keyword evidence="1" id="KW-0812">Transmembrane</keyword>
<dbReference type="KEGG" id="cmar:IMCC12053_216"/>
<reference evidence="3 4" key="1">
    <citation type="submission" date="2015-05" db="EMBL/GenBank/DDBJ databases">
        <authorList>
            <person name="Wang D.B."/>
            <person name="Wang M."/>
        </authorList>
    </citation>
    <scope>NUCLEOTIDE SEQUENCE [LARGE SCALE GENOMIC DNA]</scope>
    <source>
        <strain evidence="3 4">IMCC 12053</strain>
    </source>
</reference>
<evidence type="ECO:0000259" key="2">
    <source>
        <dbReference type="Pfam" id="PF13464"/>
    </source>
</evidence>
<dbReference type="EMBL" id="CP012023">
    <property type="protein sequence ID" value="ALI54166.1"/>
    <property type="molecule type" value="Genomic_DNA"/>
</dbReference>
<feature type="domain" description="Cytoskeleton protein RodZ-like C-terminal" evidence="2">
    <location>
        <begin position="266"/>
        <end position="336"/>
    </location>
</feature>
<dbReference type="InterPro" id="IPR010982">
    <property type="entry name" value="Lambda_DNA-bd_dom_sf"/>
</dbReference>
<dbReference type="PANTHER" id="PTHR34475:SF1">
    <property type="entry name" value="CYTOSKELETON PROTEIN RODZ"/>
    <property type="match status" value="1"/>
</dbReference>
<keyword evidence="4" id="KW-1185">Reference proteome</keyword>
<dbReference type="Gene3D" id="1.10.260.40">
    <property type="entry name" value="lambda repressor-like DNA-binding domains"/>
    <property type="match status" value="1"/>
</dbReference>
<keyword evidence="1" id="KW-1133">Transmembrane helix</keyword>
<dbReference type="PATRIC" id="fig|1397108.4.peg.228"/>
<dbReference type="InterPro" id="IPR025194">
    <property type="entry name" value="RodZ-like_C"/>
</dbReference>
<evidence type="ECO:0000313" key="4">
    <source>
        <dbReference type="Proteomes" id="UP000064920"/>
    </source>
</evidence>
<evidence type="ECO:0000256" key="1">
    <source>
        <dbReference type="SAM" id="Phobius"/>
    </source>
</evidence>
<organism evidence="3 4">
    <name type="scientific">Celeribacter marinus</name>
    <dbReference type="NCBI Taxonomy" id="1397108"/>
    <lineage>
        <taxon>Bacteria</taxon>
        <taxon>Pseudomonadati</taxon>
        <taxon>Pseudomonadota</taxon>
        <taxon>Alphaproteobacteria</taxon>
        <taxon>Rhodobacterales</taxon>
        <taxon>Roseobacteraceae</taxon>
        <taxon>Celeribacter</taxon>
    </lineage>
</organism>
<accession>A0A0N9ZD47</accession>
<proteinExistence type="predicted"/>
<dbReference type="Proteomes" id="UP000064920">
    <property type="component" value="Chromosome"/>
</dbReference>
<dbReference type="Pfam" id="PF13464">
    <property type="entry name" value="RodZ_C"/>
    <property type="match status" value="1"/>
</dbReference>
<sequence length="376" mass="39089">MRGERATQSKSLLDVQRELKIKATYISAIENSDPNVFETQGFIAGYVRSYARYLGLDPDWAFERFCAESGFAVAHGMAPEASSKRAAPVAVAARANKDPFSDPNASFVPRPESFLSKVEPGAIGSTAVLLALVGVIGFGGWSILNEIQKVQLSPVDQTPGLVAEIAPMPSSQVLMAAVDEGVGIAAPSADAFNRLYRPQALDVPVLVPRDGPIATLDPRAVGSLGDESAEERLNAMSGLMADAVTADADAIAPVQVVEQDAAELALVAVNATWVRVSSAGGTVLFEKILNAGERYVLPATEDAPVLRTGNAGGVYFSVNGQAYGPAGGSGSVVKNIALSVASVSEAFQPVDLAANSGVAEMFRVAQNDAILTPASE</sequence>
<dbReference type="STRING" id="1397108.IMCC12053_216"/>
<dbReference type="GO" id="GO:0003677">
    <property type="term" value="F:DNA binding"/>
    <property type="evidence" value="ECO:0007669"/>
    <property type="project" value="InterPro"/>
</dbReference>
<feature type="transmembrane region" description="Helical" evidence="1">
    <location>
        <begin position="122"/>
        <end position="144"/>
    </location>
</feature>
<name>A0A0N9ZD47_9RHOB</name>
<protein>
    <recommendedName>
        <fullName evidence="2">Cytoskeleton protein RodZ-like C-terminal domain-containing protein</fullName>
    </recommendedName>
</protein>
<dbReference type="InterPro" id="IPR050400">
    <property type="entry name" value="Bact_Cytoskel_RodZ"/>
</dbReference>
<gene>
    <name evidence="3" type="ORF">IMCC12053_216</name>
</gene>
<dbReference type="Pfam" id="PF13413">
    <property type="entry name" value="HTH_25"/>
    <property type="match status" value="1"/>
</dbReference>
<evidence type="ECO:0000313" key="3">
    <source>
        <dbReference type="EMBL" id="ALI54166.1"/>
    </source>
</evidence>